<dbReference type="Pfam" id="PF05553">
    <property type="entry name" value="DUF761"/>
    <property type="match status" value="1"/>
</dbReference>
<name>A0ABD1II81_SALDI</name>
<dbReference type="EMBL" id="JBEAFC010000001">
    <property type="protein sequence ID" value="KAL1568420.1"/>
    <property type="molecule type" value="Genomic_DNA"/>
</dbReference>
<dbReference type="AlphaFoldDB" id="A0ABD1II81"/>
<comment type="caution">
    <text evidence="1">The sequence shown here is derived from an EMBL/GenBank/DDBJ whole genome shotgun (WGS) entry which is preliminary data.</text>
</comment>
<evidence type="ECO:0000313" key="1">
    <source>
        <dbReference type="EMBL" id="KAL1568420.1"/>
    </source>
</evidence>
<sequence>MASKNSSLVLKILILLAKLKKPLLRKLVSLKKMKKLKLLEQYSYYSYVKEYEFSPSTTPIVEFRRISKYGRLSLRKLYSSLVLICKSLLGSSSRNKEIYQLEMGLSSSLVCAGEMTMISSSEDDDNDNDNSVDERAEIFIQRFYQEMRRQRTESNSQLLLLN</sequence>
<keyword evidence="2" id="KW-1185">Reference proteome</keyword>
<dbReference type="Proteomes" id="UP001567538">
    <property type="component" value="Unassembled WGS sequence"/>
</dbReference>
<dbReference type="InterPro" id="IPR008480">
    <property type="entry name" value="DUF761_pln"/>
</dbReference>
<protein>
    <recommendedName>
        <fullName evidence="3">Cotton fiber protein</fullName>
    </recommendedName>
</protein>
<evidence type="ECO:0008006" key="3">
    <source>
        <dbReference type="Google" id="ProtNLM"/>
    </source>
</evidence>
<organism evidence="1 2">
    <name type="scientific">Salvia divinorum</name>
    <name type="common">Maria pastora</name>
    <name type="synonym">Diviner's sage</name>
    <dbReference type="NCBI Taxonomy" id="28513"/>
    <lineage>
        <taxon>Eukaryota</taxon>
        <taxon>Viridiplantae</taxon>
        <taxon>Streptophyta</taxon>
        <taxon>Embryophyta</taxon>
        <taxon>Tracheophyta</taxon>
        <taxon>Spermatophyta</taxon>
        <taxon>Magnoliopsida</taxon>
        <taxon>eudicotyledons</taxon>
        <taxon>Gunneridae</taxon>
        <taxon>Pentapetalae</taxon>
        <taxon>asterids</taxon>
        <taxon>lamiids</taxon>
        <taxon>Lamiales</taxon>
        <taxon>Lamiaceae</taxon>
        <taxon>Nepetoideae</taxon>
        <taxon>Mentheae</taxon>
        <taxon>Salviinae</taxon>
        <taxon>Salvia</taxon>
        <taxon>Salvia subgen. Calosphace</taxon>
    </lineage>
</organism>
<dbReference type="PANTHER" id="PTHR33265">
    <property type="entry name" value="AVR9/CF-9 RAPIDLY ELICITED PROTEIN-RELATED"/>
    <property type="match status" value="1"/>
</dbReference>
<accession>A0ABD1II81</accession>
<dbReference type="PANTHER" id="PTHR33265:SF10">
    <property type="entry name" value="OS01G0133200 PROTEIN"/>
    <property type="match status" value="1"/>
</dbReference>
<evidence type="ECO:0000313" key="2">
    <source>
        <dbReference type="Proteomes" id="UP001567538"/>
    </source>
</evidence>
<proteinExistence type="predicted"/>
<reference evidence="1 2" key="1">
    <citation type="submission" date="2024-06" db="EMBL/GenBank/DDBJ databases">
        <title>A chromosome level genome sequence of Diviner's sage (Salvia divinorum).</title>
        <authorList>
            <person name="Ford S.A."/>
            <person name="Ro D.-K."/>
            <person name="Ness R.W."/>
            <person name="Phillips M.A."/>
        </authorList>
    </citation>
    <scope>NUCLEOTIDE SEQUENCE [LARGE SCALE GENOMIC DNA]</scope>
    <source>
        <strain evidence="1">SAF-2024a</strain>
        <tissue evidence="1">Leaf</tissue>
    </source>
</reference>
<gene>
    <name evidence="1" type="ORF">AAHA92_00038</name>
</gene>